<organism evidence="1 2">
    <name type="scientific">Collibacillus ludicampi</name>
    <dbReference type="NCBI Taxonomy" id="2771369"/>
    <lineage>
        <taxon>Bacteria</taxon>
        <taxon>Bacillati</taxon>
        <taxon>Bacillota</taxon>
        <taxon>Bacilli</taxon>
        <taxon>Bacillales</taxon>
        <taxon>Alicyclobacillaceae</taxon>
        <taxon>Collibacillus</taxon>
    </lineage>
</organism>
<dbReference type="Proteomes" id="UP001057291">
    <property type="component" value="Unassembled WGS sequence"/>
</dbReference>
<keyword evidence="2" id="KW-1185">Reference proteome</keyword>
<sequence>MALIFVFGEVYVHQEIFGNQFLTVIFFLDVKEHYSRMIDKLKETVSNPRMKVVRFMNLLR</sequence>
<accession>A0AAV4LCG9</accession>
<reference evidence="1" key="1">
    <citation type="journal article" date="2023" name="Int. J. Syst. Evol. Microbiol.">
        <title>Collibacillus ludicampi gen. nov., sp. nov., a new soil bacterium of the family Alicyclobacillaceae.</title>
        <authorList>
            <person name="Jojima T."/>
            <person name="Ioku Y."/>
            <person name="Fukuta Y."/>
            <person name="Shirasaka N."/>
            <person name="Matsumura Y."/>
            <person name="Mori M."/>
        </authorList>
    </citation>
    <scope>NUCLEOTIDE SEQUENCE</scope>
    <source>
        <strain evidence="1">TP075</strain>
    </source>
</reference>
<comment type="caution">
    <text evidence="1">The sequence shown here is derived from an EMBL/GenBank/DDBJ whole genome shotgun (WGS) entry which is preliminary data.</text>
</comment>
<protein>
    <submittedName>
        <fullName evidence="1">Uncharacterized protein</fullName>
    </submittedName>
</protein>
<evidence type="ECO:0000313" key="1">
    <source>
        <dbReference type="EMBL" id="GIM45515.1"/>
    </source>
</evidence>
<evidence type="ECO:0000313" key="2">
    <source>
        <dbReference type="Proteomes" id="UP001057291"/>
    </source>
</evidence>
<dbReference type="EMBL" id="BOQE01000001">
    <property type="protein sequence ID" value="GIM45515.1"/>
    <property type="molecule type" value="Genomic_DNA"/>
</dbReference>
<name>A0AAV4LCG9_9BACL</name>
<proteinExistence type="predicted"/>
<dbReference type="AlphaFoldDB" id="A0AAV4LCG9"/>
<gene>
    <name evidence="1" type="ORF">DNHGIG_10640</name>
</gene>